<dbReference type="EMBL" id="BMMX01000018">
    <property type="protein sequence ID" value="GGL00609.1"/>
    <property type="molecule type" value="Genomic_DNA"/>
</dbReference>
<evidence type="ECO:0000313" key="9">
    <source>
        <dbReference type="EMBL" id="GGL00609.1"/>
    </source>
</evidence>
<organism evidence="9 10">
    <name type="scientific">Mangrovihabitans endophyticus</name>
    <dbReference type="NCBI Taxonomy" id="1751298"/>
    <lineage>
        <taxon>Bacteria</taxon>
        <taxon>Bacillati</taxon>
        <taxon>Actinomycetota</taxon>
        <taxon>Actinomycetes</taxon>
        <taxon>Micromonosporales</taxon>
        <taxon>Micromonosporaceae</taxon>
        <taxon>Mangrovihabitans</taxon>
    </lineage>
</organism>
<dbReference type="GO" id="GO:0005829">
    <property type="term" value="C:cytosol"/>
    <property type="evidence" value="ECO:0007669"/>
    <property type="project" value="TreeGrafter"/>
</dbReference>
<dbReference type="InterPro" id="IPR006194">
    <property type="entry name" value="Gly-tRNA-synth_heterodimer"/>
</dbReference>
<keyword evidence="10" id="KW-1185">Reference proteome</keyword>
<evidence type="ECO:0000313" key="10">
    <source>
        <dbReference type="Proteomes" id="UP000656042"/>
    </source>
</evidence>
<evidence type="ECO:0000256" key="8">
    <source>
        <dbReference type="ARBA" id="ARBA00047937"/>
    </source>
</evidence>
<dbReference type="InterPro" id="IPR045864">
    <property type="entry name" value="aa-tRNA-synth_II/BPL/LPL"/>
</dbReference>
<accession>A0A8J3C0D0</accession>
<dbReference type="RefSeq" id="WP_189080661.1">
    <property type="nucleotide sequence ID" value="NZ_BMMX01000018.1"/>
</dbReference>
<evidence type="ECO:0000256" key="3">
    <source>
        <dbReference type="ARBA" id="ARBA00022598"/>
    </source>
</evidence>
<dbReference type="PANTHER" id="PTHR30075:SF2">
    <property type="entry name" value="GLYCINE--TRNA LIGASE, CHLOROPLASTIC_MITOCHONDRIAL 2"/>
    <property type="match status" value="1"/>
</dbReference>
<dbReference type="EC" id="6.1.1.14" evidence="2"/>
<keyword evidence="5" id="KW-0067">ATP-binding</keyword>
<keyword evidence="6" id="KW-0648">Protein biosynthesis</keyword>
<proteinExistence type="inferred from homology"/>
<dbReference type="PRINTS" id="PR01045">
    <property type="entry name" value="TRNASYNTHGB"/>
</dbReference>
<comment type="catalytic activity">
    <reaction evidence="8">
        <text>tRNA(Gly) + glycine + ATP = glycyl-tRNA(Gly) + AMP + diphosphate</text>
        <dbReference type="Rhea" id="RHEA:16013"/>
        <dbReference type="Rhea" id="RHEA-COMP:9664"/>
        <dbReference type="Rhea" id="RHEA-COMP:9683"/>
        <dbReference type="ChEBI" id="CHEBI:30616"/>
        <dbReference type="ChEBI" id="CHEBI:33019"/>
        <dbReference type="ChEBI" id="CHEBI:57305"/>
        <dbReference type="ChEBI" id="CHEBI:78442"/>
        <dbReference type="ChEBI" id="CHEBI:78522"/>
        <dbReference type="ChEBI" id="CHEBI:456215"/>
        <dbReference type="EC" id="6.1.1.14"/>
    </reaction>
</comment>
<dbReference type="Proteomes" id="UP000656042">
    <property type="component" value="Unassembled WGS sequence"/>
</dbReference>
<evidence type="ECO:0000256" key="6">
    <source>
        <dbReference type="ARBA" id="ARBA00022917"/>
    </source>
</evidence>
<evidence type="ECO:0000256" key="4">
    <source>
        <dbReference type="ARBA" id="ARBA00022741"/>
    </source>
</evidence>
<dbReference type="InterPro" id="IPR015944">
    <property type="entry name" value="Gly-tRNA-synth_bsu"/>
</dbReference>
<reference evidence="9" key="2">
    <citation type="submission" date="2020-09" db="EMBL/GenBank/DDBJ databases">
        <authorList>
            <person name="Sun Q."/>
            <person name="Zhou Y."/>
        </authorList>
    </citation>
    <scope>NUCLEOTIDE SEQUENCE</scope>
    <source>
        <strain evidence="9">CGMCC 4.7299</strain>
    </source>
</reference>
<dbReference type="GO" id="GO:0006426">
    <property type="term" value="P:glycyl-tRNA aminoacylation"/>
    <property type="evidence" value="ECO:0007669"/>
    <property type="project" value="InterPro"/>
</dbReference>
<comment type="caution">
    <text evidence="9">The sequence shown here is derived from an EMBL/GenBank/DDBJ whole genome shotgun (WGS) entry which is preliminary data.</text>
</comment>
<dbReference type="InterPro" id="IPR002310">
    <property type="entry name" value="Gly-tRNA_ligase_asu"/>
</dbReference>
<dbReference type="AlphaFoldDB" id="A0A8J3C0D0"/>
<protein>
    <recommendedName>
        <fullName evidence="2">glycine--tRNA ligase</fullName>
        <ecNumber evidence="2">6.1.1.14</ecNumber>
    </recommendedName>
</protein>
<evidence type="ECO:0000256" key="7">
    <source>
        <dbReference type="ARBA" id="ARBA00023146"/>
    </source>
</evidence>
<dbReference type="Pfam" id="PF02092">
    <property type="entry name" value="tRNA_synt_2f"/>
    <property type="match status" value="2"/>
</dbReference>
<dbReference type="PANTHER" id="PTHR30075">
    <property type="entry name" value="GLYCYL-TRNA SYNTHETASE"/>
    <property type="match status" value="1"/>
</dbReference>
<name>A0A8J3C0D0_9ACTN</name>
<gene>
    <name evidence="9" type="ORF">GCM10012284_38870</name>
</gene>
<evidence type="ECO:0000256" key="5">
    <source>
        <dbReference type="ARBA" id="ARBA00022840"/>
    </source>
</evidence>
<dbReference type="GO" id="GO:0004820">
    <property type="term" value="F:glycine-tRNA ligase activity"/>
    <property type="evidence" value="ECO:0007669"/>
    <property type="project" value="UniProtKB-EC"/>
</dbReference>
<comment type="similarity">
    <text evidence="1">Belongs to the class-II aminoacyl-tRNA synthetase family.</text>
</comment>
<evidence type="ECO:0000256" key="1">
    <source>
        <dbReference type="ARBA" id="ARBA00008226"/>
    </source>
</evidence>
<sequence>MGDTYPASANIDFWAMLTLQEAAARLTAYWTDEGCLPPDGSMNARAAAGTPDTTAATFLLTLAPEAGDAQGPGDAQDLCLGSLCALGIDVAAHDVRFVADDWPSPASGEPGPAWTVWLDGLEIGQVACVAPGDGRTPQAGTVRITYALDRIVTARQRARHTADLEHAAAPAAAVPAPAPTSTTSDRARTLVVEVGVAEMPPAQARTAVEQLRRGLADALAANRLAHGEVHGFVTPRRLIAVADAVAARPSPTGRDAPRVLAGAVDRAAGAVDTAAGAVAQVAGAVAQAIGGVAQAIGGVARSGGGVPGDGGTSGHDAPRLTLTRPVRWLVALWGHDVVPVTVSSFPAGRGTRGPRTADRPVLEVASAETFMETIAVNGVVADPEDRRDLIMVGAQDLVYPDGRIDAVADSALIDQISHLVEQPVPLLGTFDPDHLELPEAALTAVIREQQRCLPVRDADGVLLPWFVAVADGPVDVPLVRAGNEAALQDRLTRAAAG</sequence>
<keyword evidence="3" id="KW-0436">Ligase</keyword>
<dbReference type="Gene3D" id="3.30.930.10">
    <property type="entry name" value="Bira Bifunctional Protein, Domain 2"/>
    <property type="match status" value="1"/>
</dbReference>
<keyword evidence="4" id="KW-0547">Nucleotide-binding</keyword>
<dbReference type="GO" id="GO:0005524">
    <property type="term" value="F:ATP binding"/>
    <property type="evidence" value="ECO:0007669"/>
    <property type="project" value="UniProtKB-KW"/>
</dbReference>
<dbReference type="Pfam" id="PF02091">
    <property type="entry name" value="tRNA-synt_2e"/>
    <property type="match status" value="1"/>
</dbReference>
<evidence type="ECO:0000256" key="2">
    <source>
        <dbReference type="ARBA" id="ARBA00012829"/>
    </source>
</evidence>
<dbReference type="SUPFAM" id="SSF55681">
    <property type="entry name" value="Class II aaRS and biotin synthetases"/>
    <property type="match status" value="1"/>
</dbReference>
<dbReference type="PROSITE" id="PS50861">
    <property type="entry name" value="AA_TRNA_LIGASE_II_GLYAB"/>
    <property type="match status" value="1"/>
</dbReference>
<keyword evidence="7" id="KW-0030">Aminoacyl-tRNA synthetase</keyword>
<reference evidence="9" key="1">
    <citation type="journal article" date="2014" name="Int. J. Syst. Evol. Microbiol.">
        <title>Complete genome sequence of Corynebacterium casei LMG S-19264T (=DSM 44701T), isolated from a smear-ripened cheese.</title>
        <authorList>
            <consortium name="US DOE Joint Genome Institute (JGI-PGF)"/>
            <person name="Walter F."/>
            <person name="Albersmeier A."/>
            <person name="Kalinowski J."/>
            <person name="Ruckert C."/>
        </authorList>
    </citation>
    <scope>NUCLEOTIDE SEQUENCE</scope>
    <source>
        <strain evidence="9">CGMCC 4.7299</strain>
    </source>
</reference>